<dbReference type="Proteomes" id="UP000830115">
    <property type="component" value="Chromosome"/>
</dbReference>
<name>A0ABY4MF35_9ACTN</name>
<evidence type="ECO:0000313" key="2">
    <source>
        <dbReference type="Proteomes" id="UP000830115"/>
    </source>
</evidence>
<proteinExistence type="predicted"/>
<gene>
    <name evidence="1" type="ORF">K9S39_32270</name>
</gene>
<organism evidence="1 2">
    <name type="scientific">Streptomyces halobius</name>
    <dbReference type="NCBI Taxonomy" id="2879846"/>
    <lineage>
        <taxon>Bacteria</taxon>
        <taxon>Bacillati</taxon>
        <taxon>Actinomycetota</taxon>
        <taxon>Actinomycetes</taxon>
        <taxon>Kitasatosporales</taxon>
        <taxon>Streptomycetaceae</taxon>
        <taxon>Streptomyces</taxon>
    </lineage>
</organism>
<evidence type="ECO:0000313" key="1">
    <source>
        <dbReference type="EMBL" id="UQA95927.1"/>
    </source>
</evidence>
<accession>A0ABY4MF35</accession>
<reference evidence="1" key="1">
    <citation type="submission" date="2021-10" db="EMBL/GenBank/DDBJ databases">
        <title>Streptomyces nigrumlapis sp.nov.,an antimicrobial producing actinobacterium isolated from Black Gobi rocks.</title>
        <authorList>
            <person name="Wen Y."/>
            <person name="Zhang W."/>
            <person name="Liu X.G."/>
        </authorList>
    </citation>
    <scope>NUCLEOTIDE SEQUENCE</scope>
    <source>
        <strain evidence="1">ST13-2-2</strain>
    </source>
</reference>
<keyword evidence="2" id="KW-1185">Reference proteome</keyword>
<dbReference type="RefSeq" id="WP_248866836.1">
    <property type="nucleotide sequence ID" value="NZ_CP086322.1"/>
</dbReference>
<protein>
    <submittedName>
        <fullName evidence="1">Uncharacterized protein</fullName>
    </submittedName>
</protein>
<sequence length="97" mass="10471">MMRDDGTPLRLLPWTTLDGAPCYLSTDDPDSRLSLLADDIEDELLVGAERVLANVSPQLAAPGADPQELRRTAVCLIIALSDALRIRNSRGDGLPES</sequence>
<dbReference type="EMBL" id="CP086322">
    <property type="protein sequence ID" value="UQA95927.1"/>
    <property type="molecule type" value="Genomic_DNA"/>
</dbReference>